<accession>A0A5E4B3A2</accession>
<gene>
    <name evidence="1" type="ORF">GHT09_015684</name>
    <name evidence="2" type="ORF">MONAX_5E025703</name>
</gene>
<organism evidence="2 3">
    <name type="scientific">Marmota monax</name>
    <name type="common">Woodchuck</name>
    <dbReference type="NCBI Taxonomy" id="9995"/>
    <lineage>
        <taxon>Eukaryota</taxon>
        <taxon>Metazoa</taxon>
        <taxon>Chordata</taxon>
        <taxon>Craniata</taxon>
        <taxon>Vertebrata</taxon>
        <taxon>Euteleostomi</taxon>
        <taxon>Mammalia</taxon>
        <taxon>Eutheria</taxon>
        <taxon>Euarchontoglires</taxon>
        <taxon>Glires</taxon>
        <taxon>Rodentia</taxon>
        <taxon>Sciuromorpha</taxon>
        <taxon>Sciuridae</taxon>
        <taxon>Xerinae</taxon>
        <taxon>Marmotini</taxon>
        <taxon>Marmota</taxon>
    </lineage>
</organism>
<dbReference type="EMBL" id="WJEC01005140">
    <property type="protein sequence ID" value="KAF7473720.1"/>
    <property type="molecule type" value="Genomic_DNA"/>
</dbReference>
<reference evidence="1" key="2">
    <citation type="submission" date="2020-08" db="EMBL/GenBank/DDBJ databases">
        <authorList>
            <person name="Shumante A."/>
            <person name="Zimin A.V."/>
            <person name="Puiu D."/>
            <person name="Salzberg S.L."/>
        </authorList>
    </citation>
    <scope>NUCLEOTIDE SEQUENCE</scope>
    <source>
        <strain evidence="1">WC2-LM</strain>
        <tissue evidence="1">Liver</tissue>
    </source>
</reference>
<dbReference type="AlphaFoldDB" id="A0A5E4B3A2"/>
<reference evidence="2 3" key="1">
    <citation type="submission" date="2019-04" db="EMBL/GenBank/DDBJ databases">
        <authorList>
            <person name="Alioto T."/>
            <person name="Alioto T."/>
        </authorList>
    </citation>
    <scope>NUCLEOTIDE SEQUENCE [LARGE SCALE GENOMIC DNA]</scope>
</reference>
<evidence type="ECO:0000313" key="3">
    <source>
        <dbReference type="Proteomes" id="UP000335636"/>
    </source>
</evidence>
<keyword evidence="3" id="KW-1185">Reference proteome</keyword>
<protein>
    <submittedName>
        <fullName evidence="2">Uncharacterized protein</fullName>
    </submittedName>
</protein>
<sequence length="116" mass="12832">MINLINKKSQIAKNKMSKFDLSLNDPCQTSMGKCAQEESARERTTPLSSAVHGTGNLLLESERAFPLEKRTKESLTFEGVKNRDGIFKLNLGEKSVVHSQSCVCGLGLLYPLITLF</sequence>
<evidence type="ECO:0000313" key="2">
    <source>
        <dbReference type="EMBL" id="VTJ64158.1"/>
    </source>
</evidence>
<dbReference type="EMBL" id="CABDUW010000254">
    <property type="protein sequence ID" value="VTJ64158.1"/>
    <property type="molecule type" value="Genomic_DNA"/>
</dbReference>
<name>A0A5E4B3A2_MARMO</name>
<dbReference type="Proteomes" id="UP000335636">
    <property type="component" value="Unassembled WGS sequence"/>
</dbReference>
<proteinExistence type="predicted"/>
<dbReference type="Proteomes" id="UP000662637">
    <property type="component" value="Unassembled WGS sequence"/>
</dbReference>
<evidence type="ECO:0000313" key="1">
    <source>
        <dbReference type="EMBL" id="KAF7473720.1"/>
    </source>
</evidence>